<evidence type="ECO:0000313" key="3">
    <source>
        <dbReference type="Proteomes" id="UP000656274"/>
    </source>
</evidence>
<evidence type="ECO:0000259" key="1">
    <source>
        <dbReference type="Pfam" id="PF00535"/>
    </source>
</evidence>
<dbReference type="EMBL" id="JADFTZ010000002">
    <property type="protein sequence ID" value="MBE9576179.1"/>
    <property type="molecule type" value="Genomic_DNA"/>
</dbReference>
<accession>A0ABR9WRR0</accession>
<keyword evidence="3" id="KW-1185">Reference proteome</keyword>
<gene>
    <name evidence="2" type="ORF">IM755_05595</name>
</gene>
<reference evidence="2 3" key="1">
    <citation type="submission" date="2020-10" db="EMBL/GenBank/DDBJ databases">
        <title>The genome sequence of Flavobacterium aquaticum 1Y8A.</title>
        <authorList>
            <person name="Liu Y."/>
        </authorList>
    </citation>
    <scope>NUCLEOTIDE SEQUENCE [LARGE SCALE GENOMIC DNA]</scope>
    <source>
        <strain evidence="2 3">1Y8A</strain>
    </source>
</reference>
<dbReference type="Proteomes" id="UP000656274">
    <property type="component" value="Unassembled WGS sequence"/>
</dbReference>
<dbReference type="PANTHER" id="PTHR22916">
    <property type="entry name" value="GLYCOSYLTRANSFERASE"/>
    <property type="match status" value="1"/>
</dbReference>
<dbReference type="InterPro" id="IPR029044">
    <property type="entry name" value="Nucleotide-diphossugar_trans"/>
</dbReference>
<dbReference type="SUPFAM" id="SSF53448">
    <property type="entry name" value="Nucleotide-diphospho-sugar transferases"/>
    <property type="match status" value="1"/>
</dbReference>
<dbReference type="Gene3D" id="3.90.550.10">
    <property type="entry name" value="Spore Coat Polysaccharide Biosynthesis Protein SpsA, Chain A"/>
    <property type="match status" value="1"/>
</dbReference>
<name>A0ABR9WRR0_9FLAO</name>
<dbReference type="InterPro" id="IPR001173">
    <property type="entry name" value="Glyco_trans_2-like"/>
</dbReference>
<evidence type="ECO:0000313" key="2">
    <source>
        <dbReference type="EMBL" id="MBE9576179.1"/>
    </source>
</evidence>
<comment type="caution">
    <text evidence="2">The sequence shown here is derived from an EMBL/GenBank/DDBJ whole genome shotgun (WGS) entry which is preliminary data.</text>
</comment>
<dbReference type="Pfam" id="PF00535">
    <property type="entry name" value="Glycos_transf_2"/>
    <property type="match status" value="1"/>
</dbReference>
<dbReference type="RefSeq" id="WP_194094567.1">
    <property type="nucleotide sequence ID" value="NZ_JADFTZ010000002.1"/>
</dbReference>
<dbReference type="PANTHER" id="PTHR22916:SF3">
    <property type="entry name" value="UDP-GLCNAC:BETAGAL BETA-1,3-N-ACETYLGLUCOSAMINYLTRANSFERASE-LIKE PROTEIN 1"/>
    <property type="match status" value="1"/>
</dbReference>
<proteinExistence type="predicted"/>
<dbReference type="CDD" id="cd00761">
    <property type="entry name" value="Glyco_tranf_GTA_type"/>
    <property type="match status" value="1"/>
</dbReference>
<organism evidence="2 3">
    <name type="scientific">Flavobacterium proteolyticum</name>
    <dbReference type="NCBI Taxonomy" id="2911683"/>
    <lineage>
        <taxon>Bacteria</taxon>
        <taxon>Pseudomonadati</taxon>
        <taxon>Bacteroidota</taxon>
        <taxon>Flavobacteriia</taxon>
        <taxon>Flavobacteriales</taxon>
        <taxon>Flavobacteriaceae</taxon>
        <taxon>Flavobacterium</taxon>
    </lineage>
</organism>
<protein>
    <submittedName>
        <fullName evidence="2">Glycosyltransferase family 2 protein</fullName>
    </submittedName>
</protein>
<sequence length="311" mass="35562">MPKLSVIIPLYNKGFIITKTLASVFAQTFTDFEIIIIDDGSTDNSVEKVKQFNDTRIQLFQQKNQGAATARNLGIEKANCELIAFLDADDYWFPNHLAILIELQEKYINCGIYASRYLTKIASNKTITNSFKNSISDDFEGIIPDFFEASLINRVATSSSILVPKTILLQNNGFNKEVTSGQDLELWTKIGITHTVAISNQITAIYNFELPNSLSKTSFAKKKLMDFKQFSEAEKQNLSLKNFLDIYRLEYALQFRIAGDLEKSNFYLKDITSEIPFKTKVLLFMPSFILRFLLKTKHLLKKYGVEFSVYH</sequence>
<feature type="domain" description="Glycosyltransferase 2-like" evidence="1">
    <location>
        <begin position="5"/>
        <end position="130"/>
    </location>
</feature>